<name>A0ABW1SWW3_9ACTN</name>
<gene>
    <name evidence="1" type="ORF">ACFQGU_02560</name>
</gene>
<proteinExistence type="predicted"/>
<protein>
    <submittedName>
        <fullName evidence="1">Uncharacterized protein</fullName>
    </submittedName>
</protein>
<keyword evidence="2" id="KW-1185">Reference proteome</keyword>
<dbReference type="EMBL" id="JBHSTI010000002">
    <property type="protein sequence ID" value="MFC6236744.1"/>
    <property type="molecule type" value="Genomic_DNA"/>
</dbReference>
<dbReference type="Proteomes" id="UP001596138">
    <property type="component" value="Unassembled WGS sequence"/>
</dbReference>
<comment type="caution">
    <text evidence="1">The sequence shown here is derived from an EMBL/GenBank/DDBJ whole genome shotgun (WGS) entry which is preliminary data.</text>
</comment>
<dbReference type="RefSeq" id="WP_386763780.1">
    <property type="nucleotide sequence ID" value="NZ_JBHSTI010000002.1"/>
</dbReference>
<evidence type="ECO:0000313" key="1">
    <source>
        <dbReference type="EMBL" id="MFC6236744.1"/>
    </source>
</evidence>
<evidence type="ECO:0000313" key="2">
    <source>
        <dbReference type="Proteomes" id="UP001596138"/>
    </source>
</evidence>
<reference evidence="2" key="1">
    <citation type="journal article" date="2019" name="Int. J. Syst. Evol. Microbiol.">
        <title>The Global Catalogue of Microorganisms (GCM) 10K type strain sequencing project: providing services to taxonomists for standard genome sequencing and annotation.</title>
        <authorList>
            <consortium name="The Broad Institute Genomics Platform"/>
            <consortium name="The Broad Institute Genome Sequencing Center for Infectious Disease"/>
            <person name="Wu L."/>
            <person name="Ma J."/>
        </authorList>
    </citation>
    <scope>NUCLEOTIDE SEQUENCE [LARGE SCALE GENOMIC DNA]</scope>
    <source>
        <strain evidence="2">CGMCC 4.7317</strain>
    </source>
</reference>
<sequence length="119" mass="12254">MAHPGPGGTDPVADTPADRFADQLARTVDRLRSLSLARLGAPFEPEATRADAARATAQRLADIAAELEGGPARTLPRMADAAVGDQVAVCGRDVLAAASGDASLLAGLADDLLDLRRRL</sequence>
<accession>A0ABW1SWW3</accession>
<organism evidence="1 2">
    <name type="scientific">Longivirga aurantiaca</name>
    <dbReference type="NCBI Taxonomy" id="1837743"/>
    <lineage>
        <taxon>Bacteria</taxon>
        <taxon>Bacillati</taxon>
        <taxon>Actinomycetota</taxon>
        <taxon>Actinomycetes</taxon>
        <taxon>Sporichthyales</taxon>
        <taxon>Sporichthyaceae</taxon>
        <taxon>Longivirga</taxon>
    </lineage>
</organism>